<dbReference type="EMBL" id="CAJVPS010000255">
    <property type="protein sequence ID" value="CAG8470136.1"/>
    <property type="molecule type" value="Genomic_DNA"/>
</dbReference>
<dbReference type="SUPFAM" id="SSF50370">
    <property type="entry name" value="Ricin B-like lectins"/>
    <property type="match status" value="1"/>
</dbReference>
<dbReference type="Gene3D" id="2.80.10.50">
    <property type="match status" value="1"/>
</dbReference>
<dbReference type="OrthoDB" id="9895617at2759"/>
<organism evidence="1 2">
    <name type="scientific">Ambispora leptoticha</name>
    <dbReference type="NCBI Taxonomy" id="144679"/>
    <lineage>
        <taxon>Eukaryota</taxon>
        <taxon>Fungi</taxon>
        <taxon>Fungi incertae sedis</taxon>
        <taxon>Mucoromycota</taxon>
        <taxon>Glomeromycotina</taxon>
        <taxon>Glomeromycetes</taxon>
        <taxon>Archaeosporales</taxon>
        <taxon>Ambisporaceae</taxon>
        <taxon>Ambispora</taxon>
    </lineage>
</organism>
<keyword evidence="2" id="KW-1185">Reference proteome</keyword>
<comment type="caution">
    <text evidence="1">The sequence shown here is derived from an EMBL/GenBank/DDBJ whole genome shotgun (WGS) entry which is preliminary data.</text>
</comment>
<evidence type="ECO:0000313" key="1">
    <source>
        <dbReference type="EMBL" id="CAG8470136.1"/>
    </source>
</evidence>
<dbReference type="PROSITE" id="PS50231">
    <property type="entry name" value="RICIN_B_LECTIN"/>
    <property type="match status" value="1"/>
</dbReference>
<name>A0A9N8W2T4_9GLOM</name>
<proteinExistence type="predicted"/>
<protein>
    <submittedName>
        <fullName evidence="1">6291_t:CDS:1</fullName>
    </submittedName>
</protein>
<dbReference type="InterPro" id="IPR035992">
    <property type="entry name" value="Ricin_B-like_lectins"/>
</dbReference>
<accession>A0A9N8W2T4</accession>
<dbReference type="Proteomes" id="UP000789508">
    <property type="component" value="Unassembled WGS sequence"/>
</dbReference>
<gene>
    <name evidence="1" type="ORF">ALEPTO_LOCUS1971</name>
</gene>
<dbReference type="AlphaFoldDB" id="A0A9N8W2T4"/>
<reference evidence="1" key="1">
    <citation type="submission" date="2021-06" db="EMBL/GenBank/DDBJ databases">
        <authorList>
            <person name="Kallberg Y."/>
            <person name="Tangrot J."/>
            <person name="Rosling A."/>
        </authorList>
    </citation>
    <scope>NUCLEOTIDE SEQUENCE</scope>
    <source>
        <strain evidence="1">FL130A</strain>
    </source>
</reference>
<evidence type="ECO:0000313" key="2">
    <source>
        <dbReference type="Proteomes" id="UP000789508"/>
    </source>
</evidence>
<sequence length="129" mass="15271">MSLNLSVYLSMRDILDVIFINRFGRQLWSWDGGFLINKASRLALDYEEGYLRKFQRTYICQNARKPKNEANTQLWCLLKDGFIASAENQYKLVLYILGDSTTEGAHIILHRKKRRNNDSQRWIIIRIND</sequence>